<protein>
    <submittedName>
        <fullName evidence="5">Ribosomal protein S18 acetylase RimI-like enzyme</fullName>
    </submittedName>
</protein>
<dbReference type="Pfam" id="PF00583">
    <property type="entry name" value="Acetyltransf_1"/>
    <property type="match status" value="1"/>
</dbReference>
<dbReference type="SUPFAM" id="SSF55729">
    <property type="entry name" value="Acyl-CoA N-acyltransferases (Nat)"/>
    <property type="match status" value="1"/>
</dbReference>
<dbReference type="PANTHER" id="PTHR43877">
    <property type="entry name" value="AMINOALKYLPHOSPHONATE N-ACETYLTRANSFERASE-RELATED-RELATED"/>
    <property type="match status" value="1"/>
</dbReference>
<dbReference type="InterPro" id="IPR050832">
    <property type="entry name" value="Bact_Acetyltransf"/>
</dbReference>
<comment type="caution">
    <text evidence="5">The sequence shown here is derived from an EMBL/GenBank/DDBJ whole genome shotgun (WGS) entry which is preliminary data.</text>
</comment>
<keyword evidence="5" id="KW-0687">Ribonucleoprotein</keyword>
<evidence type="ECO:0000256" key="2">
    <source>
        <dbReference type="ARBA" id="ARBA00023315"/>
    </source>
</evidence>
<feature type="compositionally biased region" description="Low complexity" evidence="3">
    <location>
        <begin position="37"/>
        <end position="46"/>
    </location>
</feature>
<gene>
    <name evidence="5" type="ORF">FHU37_000914</name>
</gene>
<keyword evidence="6" id="KW-1185">Reference proteome</keyword>
<dbReference type="InterPro" id="IPR016181">
    <property type="entry name" value="Acyl_CoA_acyltransferase"/>
</dbReference>
<dbReference type="Gene3D" id="3.40.630.30">
    <property type="match status" value="1"/>
</dbReference>
<feature type="region of interest" description="Disordered" evidence="3">
    <location>
        <begin position="1"/>
        <end position="46"/>
    </location>
</feature>
<evidence type="ECO:0000259" key="4">
    <source>
        <dbReference type="PROSITE" id="PS51186"/>
    </source>
</evidence>
<feature type="domain" description="N-acetyltransferase" evidence="4">
    <location>
        <begin position="43"/>
        <end position="202"/>
    </location>
</feature>
<organism evidence="5 6">
    <name type="scientific">Allostreptomyces psammosilenae</name>
    <dbReference type="NCBI Taxonomy" id="1892865"/>
    <lineage>
        <taxon>Bacteria</taxon>
        <taxon>Bacillati</taxon>
        <taxon>Actinomycetota</taxon>
        <taxon>Actinomycetes</taxon>
        <taxon>Kitasatosporales</taxon>
        <taxon>Streptomycetaceae</taxon>
        <taxon>Allostreptomyces</taxon>
    </lineage>
</organism>
<proteinExistence type="predicted"/>
<dbReference type="RefSeq" id="WP_179812944.1">
    <property type="nucleotide sequence ID" value="NZ_JACBZD010000001.1"/>
</dbReference>
<dbReference type="GO" id="GO:0016747">
    <property type="term" value="F:acyltransferase activity, transferring groups other than amino-acyl groups"/>
    <property type="evidence" value="ECO:0007669"/>
    <property type="project" value="InterPro"/>
</dbReference>
<evidence type="ECO:0000313" key="6">
    <source>
        <dbReference type="Proteomes" id="UP000567795"/>
    </source>
</evidence>
<dbReference type="EMBL" id="JACBZD010000001">
    <property type="protein sequence ID" value="NYI03971.1"/>
    <property type="molecule type" value="Genomic_DNA"/>
</dbReference>
<evidence type="ECO:0000256" key="1">
    <source>
        <dbReference type="ARBA" id="ARBA00022679"/>
    </source>
</evidence>
<name>A0A852ZZF4_9ACTN</name>
<keyword evidence="1" id="KW-0808">Transferase</keyword>
<keyword evidence="2" id="KW-0012">Acyltransferase</keyword>
<dbReference type="GO" id="GO:0005840">
    <property type="term" value="C:ribosome"/>
    <property type="evidence" value="ECO:0007669"/>
    <property type="project" value="UniProtKB-KW"/>
</dbReference>
<reference evidence="5 6" key="1">
    <citation type="submission" date="2020-07" db="EMBL/GenBank/DDBJ databases">
        <title>Sequencing the genomes of 1000 actinobacteria strains.</title>
        <authorList>
            <person name="Klenk H.-P."/>
        </authorList>
    </citation>
    <scope>NUCLEOTIDE SEQUENCE [LARGE SCALE GENOMIC DNA]</scope>
    <source>
        <strain evidence="5 6">DSM 42178</strain>
    </source>
</reference>
<dbReference type="AlphaFoldDB" id="A0A852ZZF4"/>
<feature type="compositionally biased region" description="Low complexity" evidence="3">
    <location>
        <begin position="20"/>
        <end position="29"/>
    </location>
</feature>
<sequence length="202" mass="21540">MAENPFPTRAGRVPAPPGATPGAAEAPEPTKAPEPTRPTTEPLRLRPALPADLDFLRAMLREAFNWNPDRAPIPAERLAADPTFARYLDGWPGPAECGVVAEAAGEPVGATWLRLLPPDGAGYGFVAADVPELTLGVRPDWRGRGVGRALLEELAEQARAAGLRAISLSVERENRPAHGLYRSVGFRVVGGDEAADTMLREL</sequence>
<dbReference type="CDD" id="cd04301">
    <property type="entry name" value="NAT_SF"/>
    <property type="match status" value="1"/>
</dbReference>
<evidence type="ECO:0000256" key="3">
    <source>
        <dbReference type="SAM" id="MobiDB-lite"/>
    </source>
</evidence>
<accession>A0A852ZZF4</accession>
<evidence type="ECO:0000313" key="5">
    <source>
        <dbReference type="EMBL" id="NYI03971.1"/>
    </source>
</evidence>
<keyword evidence="5" id="KW-0689">Ribosomal protein</keyword>
<dbReference type="Proteomes" id="UP000567795">
    <property type="component" value="Unassembled WGS sequence"/>
</dbReference>
<dbReference type="InterPro" id="IPR000182">
    <property type="entry name" value="GNAT_dom"/>
</dbReference>
<dbReference type="PROSITE" id="PS51186">
    <property type="entry name" value="GNAT"/>
    <property type="match status" value="1"/>
</dbReference>